<evidence type="ECO:0000259" key="1">
    <source>
        <dbReference type="PROSITE" id="PS51819"/>
    </source>
</evidence>
<proteinExistence type="predicted"/>
<dbReference type="InterPro" id="IPR029068">
    <property type="entry name" value="Glyas_Bleomycin-R_OHBP_Dase"/>
</dbReference>
<dbReference type="Gene3D" id="3.10.180.10">
    <property type="entry name" value="2,3-Dihydroxybiphenyl 1,2-Dioxygenase, domain 1"/>
    <property type="match status" value="1"/>
</dbReference>
<dbReference type="Proteomes" id="UP000318199">
    <property type="component" value="Unassembled WGS sequence"/>
</dbReference>
<organism evidence="2 3">
    <name type="scientific">Caenimonas sedimenti</name>
    <dbReference type="NCBI Taxonomy" id="2596921"/>
    <lineage>
        <taxon>Bacteria</taxon>
        <taxon>Pseudomonadati</taxon>
        <taxon>Pseudomonadota</taxon>
        <taxon>Betaproteobacteria</taxon>
        <taxon>Burkholderiales</taxon>
        <taxon>Comamonadaceae</taxon>
        <taxon>Caenimonas</taxon>
    </lineage>
</organism>
<comment type="caution">
    <text evidence="2">The sequence shown here is derived from an EMBL/GenBank/DDBJ whole genome shotgun (WGS) entry which is preliminary data.</text>
</comment>
<dbReference type="PANTHER" id="PTHR46142:SF3">
    <property type="entry name" value="F18B13.24 PROTEIN"/>
    <property type="match status" value="1"/>
</dbReference>
<dbReference type="PANTHER" id="PTHR46142">
    <property type="match status" value="1"/>
</dbReference>
<evidence type="ECO:0000313" key="2">
    <source>
        <dbReference type="EMBL" id="TWO71150.1"/>
    </source>
</evidence>
<dbReference type="OrthoDB" id="8562712at2"/>
<dbReference type="Pfam" id="PF00903">
    <property type="entry name" value="Glyoxalase"/>
    <property type="match status" value="1"/>
</dbReference>
<reference evidence="2 3" key="1">
    <citation type="submission" date="2019-07" db="EMBL/GenBank/DDBJ databases">
        <title>Caenimonas sedimenti sp. nov., isolated from activated sludge.</title>
        <authorList>
            <person name="Xu J."/>
        </authorList>
    </citation>
    <scope>NUCLEOTIDE SEQUENCE [LARGE SCALE GENOMIC DNA]</scope>
    <source>
        <strain evidence="2 3">HX-9-20</strain>
    </source>
</reference>
<protein>
    <submittedName>
        <fullName evidence="2">Glyoxalase</fullName>
    </submittedName>
</protein>
<evidence type="ECO:0000313" key="3">
    <source>
        <dbReference type="Proteomes" id="UP000318199"/>
    </source>
</evidence>
<dbReference type="AlphaFoldDB" id="A0A562ZRB7"/>
<dbReference type="EMBL" id="VOBQ01000009">
    <property type="protein sequence ID" value="TWO71150.1"/>
    <property type="molecule type" value="Genomic_DNA"/>
</dbReference>
<sequence>MIHGMNHFTVIAENLDETVKFYVDLIGLQQGPRPDLGFAGAWLYADGRPILHVYGDRPVPAGRAGVIDHMAFSARGLPETKARFDASGVPYQLKRQAGALTWQLFCHDPNGAKVELDFDPAETLEA</sequence>
<dbReference type="PROSITE" id="PS51819">
    <property type="entry name" value="VOC"/>
    <property type="match status" value="1"/>
</dbReference>
<accession>A0A562ZRB7</accession>
<feature type="domain" description="VOC" evidence="1">
    <location>
        <begin position="4"/>
        <end position="119"/>
    </location>
</feature>
<keyword evidence="3" id="KW-1185">Reference proteome</keyword>
<gene>
    <name evidence="2" type="ORF">FN976_12635</name>
</gene>
<dbReference type="InterPro" id="IPR004360">
    <property type="entry name" value="Glyas_Fos-R_dOase_dom"/>
</dbReference>
<dbReference type="SUPFAM" id="SSF54593">
    <property type="entry name" value="Glyoxalase/Bleomycin resistance protein/Dihydroxybiphenyl dioxygenase"/>
    <property type="match status" value="1"/>
</dbReference>
<name>A0A562ZRB7_9BURK</name>
<dbReference type="InterPro" id="IPR037523">
    <property type="entry name" value="VOC_core"/>
</dbReference>